<keyword evidence="3" id="KW-0032">Aminotransferase</keyword>
<dbReference type="InterPro" id="IPR015422">
    <property type="entry name" value="PyrdxlP-dep_Trfase_small"/>
</dbReference>
<organism evidence="3 4">
    <name type="scientific">Dactylosporangium maewongense</name>
    <dbReference type="NCBI Taxonomy" id="634393"/>
    <lineage>
        <taxon>Bacteria</taxon>
        <taxon>Bacillati</taxon>
        <taxon>Actinomycetota</taxon>
        <taxon>Actinomycetes</taxon>
        <taxon>Micromonosporales</taxon>
        <taxon>Micromonosporaceae</taxon>
        <taxon>Dactylosporangium</taxon>
    </lineage>
</organism>
<dbReference type="PANTHER" id="PTHR43092:SF2">
    <property type="entry name" value="HERCYNYLCYSTEINE SULFOXIDE LYASE"/>
    <property type="match status" value="1"/>
</dbReference>
<dbReference type="InterPro" id="IPR015424">
    <property type="entry name" value="PyrdxlP-dep_Trfase"/>
</dbReference>
<comment type="caution">
    <text evidence="3">The sequence shown here is derived from an EMBL/GenBank/DDBJ whole genome shotgun (WGS) entry which is preliminary data.</text>
</comment>
<dbReference type="RefSeq" id="WP_344507933.1">
    <property type="nucleotide sequence ID" value="NZ_BAAAQD010000018.1"/>
</dbReference>
<dbReference type="InterPro" id="IPR015421">
    <property type="entry name" value="PyrdxlP-dep_Trfase_major"/>
</dbReference>
<sequence>MSAPEPIPGARLLFSNDAAVAQLNHGSFGLVPIPVQRAQQRLRDEVEANPPRFFSVGLEERIAHVRRHLAAFVGADPDLTALVDNATTGTSTVLAALGGGDGGDGGSLGSGDEIVTTDHGYGAVDLAVDAFCRRTGASRRVARMPLAPDDDAAVEAVLDAVTGRTRLVVVDHITAATARVLPVRRIVEAVRGRAGERAAVLVDAAHAPGILPDPVAGIGADFWVGNLHKWAYAPRGTALLSVAPRWRERLQSLVVSWNQDAGFPDSLEWLGARDYTPWLAAPTGLFVLRSLGLDAVHRHNTALAEHGQALLAEALGEAVPPRTGLPMTVVPLPQGAVTEPAAATALRRRISDELATEVGLAAWRGCGYLRLSAQVYNREDDFQRLVEGLPKLLRR</sequence>
<keyword evidence="1" id="KW-0663">Pyridoxal phosphate</keyword>
<keyword evidence="4" id="KW-1185">Reference proteome</keyword>
<name>A0ABP4MKA4_9ACTN</name>
<dbReference type="Pfam" id="PF00266">
    <property type="entry name" value="Aminotran_5"/>
    <property type="match status" value="1"/>
</dbReference>
<dbReference type="GO" id="GO:0008483">
    <property type="term" value="F:transaminase activity"/>
    <property type="evidence" value="ECO:0007669"/>
    <property type="project" value="UniProtKB-KW"/>
</dbReference>
<dbReference type="Gene3D" id="3.90.1150.10">
    <property type="entry name" value="Aspartate Aminotransferase, domain 1"/>
    <property type="match status" value="1"/>
</dbReference>
<dbReference type="EMBL" id="BAAAQD010000018">
    <property type="protein sequence ID" value="GAA1545132.1"/>
    <property type="molecule type" value="Genomic_DNA"/>
</dbReference>
<dbReference type="Gene3D" id="3.40.640.10">
    <property type="entry name" value="Type I PLP-dependent aspartate aminotransferase-like (Major domain)"/>
    <property type="match status" value="1"/>
</dbReference>
<dbReference type="SUPFAM" id="SSF53383">
    <property type="entry name" value="PLP-dependent transferases"/>
    <property type="match status" value="1"/>
</dbReference>
<keyword evidence="3" id="KW-0808">Transferase</keyword>
<evidence type="ECO:0000313" key="3">
    <source>
        <dbReference type="EMBL" id="GAA1545132.1"/>
    </source>
</evidence>
<proteinExistence type="predicted"/>
<dbReference type="Proteomes" id="UP001501470">
    <property type="component" value="Unassembled WGS sequence"/>
</dbReference>
<feature type="domain" description="Aminotransferase class V" evidence="2">
    <location>
        <begin position="59"/>
        <end position="319"/>
    </location>
</feature>
<evidence type="ECO:0000313" key="4">
    <source>
        <dbReference type="Proteomes" id="UP001501470"/>
    </source>
</evidence>
<protein>
    <submittedName>
        <fullName evidence="3">Aminotransferase class V-fold PLP-dependent enzyme</fullName>
    </submittedName>
</protein>
<evidence type="ECO:0000256" key="1">
    <source>
        <dbReference type="ARBA" id="ARBA00022898"/>
    </source>
</evidence>
<accession>A0ABP4MKA4</accession>
<dbReference type="InterPro" id="IPR000192">
    <property type="entry name" value="Aminotrans_V_dom"/>
</dbReference>
<dbReference type="PANTHER" id="PTHR43092">
    <property type="entry name" value="L-CYSTEINE DESULFHYDRASE"/>
    <property type="match status" value="1"/>
</dbReference>
<evidence type="ECO:0000259" key="2">
    <source>
        <dbReference type="Pfam" id="PF00266"/>
    </source>
</evidence>
<reference evidence="4" key="1">
    <citation type="journal article" date="2019" name="Int. J. Syst. Evol. Microbiol.">
        <title>The Global Catalogue of Microorganisms (GCM) 10K type strain sequencing project: providing services to taxonomists for standard genome sequencing and annotation.</title>
        <authorList>
            <consortium name="The Broad Institute Genomics Platform"/>
            <consortium name="The Broad Institute Genome Sequencing Center for Infectious Disease"/>
            <person name="Wu L."/>
            <person name="Ma J."/>
        </authorList>
    </citation>
    <scope>NUCLEOTIDE SEQUENCE [LARGE SCALE GENOMIC DNA]</scope>
    <source>
        <strain evidence="4">JCM 15933</strain>
    </source>
</reference>
<gene>
    <name evidence="3" type="ORF">GCM10009827_076420</name>
</gene>